<gene>
    <name evidence="1" type="ORF">E2C01_077432</name>
</gene>
<name>A0A5B7IEF4_PORTR</name>
<evidence type="ECO:0000313" key="2">
    <source>
        <dbReference type="Proteomes" id="UP000324222"/>
    </source>
</evidence>
<sequence length="31" mass="3432">MHIARLPPITASHVSLQTPACTHTMYLRPST</sequence>
<dbReference type="EMBL" id="VSRR010060625">
    <property type="protein sequence ID" value="MPC82750.1"/>
    <property type="molecule type" value="Genomic_DNA"/>
</dbReference>
<organism evidence="1 2">
    <name type="scientific">Portunus trituberculatus</name>
    <name type="common">Swimming crab</name>
    <name type="synonym">Neptunus trituberculatus</name>
    <dbReference type="NCBI Taxonomy" id="210409"/>
    <lineage>
        <taxon>Eukaryota</taxon>
        <taxon>Metazoa</taxon>
        <taxon>Ecdysozoa</taxon>
        <taxon>Arthropoda</taxon>
        <taxon>Crustacea</taxon>
        <taxon>Multicrustacea</taxon>
        <taxon>Malacostraca</taxon>
        <taxon>Eumalacostraca</taxon>
        <taxon>Eucarida</taxon>
        <taxon>Decapoda</taxon>
        <taxon>Pleocyemata</taxon>
        <taxon>Brachyura</taxon>
        <taxon>Eubrachyura</taxon>
        <taxon>Portunoidea</taxon>
        <taxon>Portunidae</taxon>
        <taxon>Portuninae</taxon>
        <taxon>Portunus</taxon>
    </lineage>
</organism>
<evidence type="ECO:0000313" key="1">
    <source>
        <dbReference type="EMBL" id="MPC82750.1"/>
    </source>
</evidence>
<dbReference type="AlphaFoldDB" id="A0A5B7IEF4"/>
<comment type="caution">
    <text evidence="1">The sequence shown here is derived from an EMBL/GenBank/DDBJ whole genome shotgun (WGS) entry which is preliminary data.</text>
</comment>
<reference evidence="1 2" key="1">
    <citation type="submission" date="2019-05" db="EMBL/GenBank/DDBJ databases">
        <title>Another draft genome of Portunus trituberculatus and its Hox gene families provides insights of decapod evolution.</title>
        <authorList>
            <person name="Jeong J.-H."/>
            <person name="Song I."/>
            <person name="Kim S."/>
            <person name="Choi T."/>
            <person name="Kim D."/>
            <person name="Ryu S."/>
            <person name="Kim W."/>
        </authorList>
    </citation>
    <scope>NUCLEOTIDE SEQUENCE [LARGE SCALE GENOMIC DNA]</scope>
    <source>
        <tissue evidence="1">Muscle</tissue>
    </source>
</reference>
<dbReference type="Proteomes" id="UP000324222">
    <property type="component" value="Unassembled WGS sequence"/>
</dbReference>
<proteinExistence type="predicted"/>
<protein>
    <submittedName>
        <fullName evidence="1">Uncharacterized protein</fullName>
    </submittedName>
</protein>
<keyword evidence="2" id="KW-1185">Reference proteome</keyword>
<accession>A0A5B7IEF4</accession>